<name>A0A3L8QXI1_STRRN</name>
<dbReference type="Gene3D" id="3.40.190.10">
    <property type="entry name" value="Periplasmic binding protein-like II"/>
    <property type="match status" value="2"/>
</dbReference>
<dbReference type="GO" id="GO:0032993">
    <property type="term" value="C:protein-DNA complex"/>
    <property type="evidence" value="ECO:0007669"/>
    <property type="project" value="TreeGrafter"/>
</dbReference>
<evidence type="ECO:0000259" key="5">
    <source>
        <dbReference type="PROSITE" id="PS50931"/>
    </source>
</evidence>
<protein>
    <recommendedName>
        <fullName evidence="5">HTH lysR-type domain-containing protein</fullName>
    </recommendedName>
</protein>
<dbReference type="SUPFAM" id="SSF46785">
    <property type="entry name" value="Winged helix' DNA-binding domain"/>
    <property type="match status" value="1"/>
</dbReference>
<dbReference type="AlphaFoldDB" id="A0A3L8QXI1"/>
<sequence length="308" mass="34519">MPVTLKFSRPNIDGIDMFVVEEVETFLAIARSGSLAQAARIVHTSQSTVSYRLERLEKRLGRRLVLRARGAKGIGLTVAGERYRELAEQWERLVGEAARIREAPDAALSVGGADAISIYVFDSLVGELRTRLPQLRLTLESGRSTALCDRVVAGHLDVAFVFYEPVHTDLRVRPLARYPMLAAVNSPSIDGEHPESAGALPLSALSRSNEIYLPWGPDYDLWRERNLLREPVHTVTMVHTLPPLLRTPDCWTVAPSFMADDLKARTGCRVVPLRDGPPDRTIYWVEHKRRRADNATALRALEDLLTRR</sequence>
<keyword evidence="4" id="KW-0804">Transcription</keyword>
<evidence type="ECO:0000313" key="6">
    <source>
        <dbReference type="EMBL" id="RLV72080.1"/>
    </source>
</evidence>
<accession>A0A3L8QXI1</accession>
<dbReference type="STRING" id="1343740.M271_48605"/>
<evidence type="ECO:0000256" key="3">
    <source>
        <dbReference type="ARBA" id="ARBA00023125"/>
    </source>
</evidence>
<evidence type="ECO:0000256" key="2">
    <source>
        <dbReference type="ARBA" id="ARBA00023015"/>
    </source>
</evidence>
<dbReference type="PROSITE" id="PS50931">
    <property type="entry name" value="HTH_LYSR"/>
    <property type="match status" value="1"/>
</dbReference>
<dbReference type="GO" id="GO:0003677">
    <property type="term" value="F:DNA binding"/>
    <property type="evidence" value="ECO:0007669"/>
    <property type="project" value="UniProtKB-KW"/>
</dbReference>
<dbReference type="EMBL" id="QYCY01000004">
    <property type="protein sequence ID" value="RLV72080.1"/>
    <property type="molecule type" value="Genomic_DNA"/>
</dbReference>
<dbReference type="InterPro" id="IPR036390">
    <property type="entry name" value="WH_DNA-bd_sf"/>
</dbReference>
<dbReference type="InterPro" id="IPR036388">
    <property type="entry name" value="WH-like_DNA-bd_sf"/>
</dbReference>
<dbReference type="PANTHER" id="PTHR30346:SF28">
    <property type="entry name" value="HTH-TYPE TRANSCRIPTIONAL REGULATOR CYNR"/>
    <property type="match status" value="1"/>
</dbReference>
<evidence type="ECO:0000313" key="7">
    <source>
        <dbReference type="Proteomes" id="UP000281594"/>
    </source>
</evidence>
<dbReference type="PANTHER" id="PTHR30346">
    <property type="entry name" value="TRANSCRIPTIONAL DUAL REGULATOR HCAR-RELATED"/>
    <property type="match status" value="1"/>
</dbReference>
<comment type="similarity">
    <text evidence="1">Belongs to the LysR transcriptional regulatory family.</text>
</comment>
<evidence type="ECO:0000256" key="1">
    <source>
        <dbReference type="ARBA" id="ARBA00009437"/>
    </source>
</evidence>
<keyword evidence="3" id="KW-0238">DNA-binding</keyword>
<dbReference type="Pfam" id="PF00126">
    <property type="entry name" value="HTH_1"/>
    <property type="match status" value="1"/>
</dbReference>
<gene>
    <name evidence="6" type="ORF">D3C57_146175</name>
</gene>
<comment type="caution">
    <text evidence="6">The sequence shown here is derived from an EMBL/GenBank/DDBJ whole genome shotgun (WGS) entry which is preliminary data.</text>
</comment>
<dbReference type="GO" id="GO:0003700">
    <property type="term" value="F:DNA-binding transcription factor activity"/>
    <property type="evidence" value="ECO:0007669"/>
    <property type="project" value="InterPro"/>
</dbReference>
<dbReference type="Gene3D" id="1.10.10.10">
    <property type="entry name" value="Winged helix-like DNA-binding domain superfamily/Winged helix DNA-binding domain"/>
    <property type="match status" value="1"/>
</dbReference>
<dbReference type="Pfam" id="PF03466">
    <property type="entry name" value="LysR_substrate"/>
    <property type="match status" value="1"/>
</dbReference>
<feature type="domain" description="HTH lysR-type" evidence="5">
    <location>
        <begin position="24"/>
        <end position="77"/>
    </location>
</feature>
<reference evidence="6 7" key="1">
    <citation type="journal article" date="2018" name="J. Biol. Chem.">
        <title>Discovery of the actinoplanic acid pathway in Streptomyces rapamycinicus reveals a genetically conserved synergism with rapamycin.</title>
        <authorList>
            <person name="Mrak P."/>
            <person name="Krastel P."/>
            <person name="Pivk Lukancic P."/>
            <person name="Tao J."/>
            <person name="Pistorius D."/>
            <person name="Moore C.M."/>
        </authorList>
    </citation>
    <scope>NUCLEOTIDE SEQUENCE [LARGE SCALE GENOMIC DNA]</scope>
    <source>
        <strain evidence="6 7">NRRL 5491</strain>
    </source>
</reference>
<keyword evidence="2" id="KW-0805">Transcription regulation</keyword>
<dbReference type="SUPFAM" id="SSF53850">
    <property type="entry name" value="Periplasmic binding protein-like II"/>
    <property type="match status" value="1"/>
</dbReference>
<organism evidence="6 7">
    <name type="scientific">Streptomyces rapamycinicus (strain ATCC 29253 / DSM 41530 / NRRL 5491 / AYB-994)</name>
    <name type="common">Streptomyces hygroscopicus (strain ATCC 29253)</name>
    <dbReference type="NCBI Taxonomy" id="1343740"/>
    <lineage>
        <taxon>Bacteria</taxon>
        <taxon>Bacillati</taxon>
        <taxon>Actinomycetota</taxon>
        <taxon>Actinomycetes</taxon>
        <taxon>Kitasatosporales</taxon>
        <taxon>Streptomycetaceae</taxon>
        <taxon>Streptomyces</taxon>
        <taxon>Streptomyces violaceusniger group</taxon>
    </lineage>
</organism>
<proteinExistence type="inferred from homology"/>
<dbReference type="InterPro" id="IPR000847">
    <property type="entry name" value="LysR_HTH_N"/>
</dbReference>
<dbReference type="CDD" id="cd05466">
    <property type="entry name" value="PBP2_LTTR_substrate"/>
    <property type="match status" value="1"/>
</dbReference>
<dbReference type="Proteomes" id="UP000281594">
    <property type="component" value="Unassembled WGS sequence"/>
</dbReference>
<dbReference type="InterPro" id="IPR005119">
    <property type="entry name" value="LysR_subst-bd"/>
</dbReference>
<evidence type="ECO:0000256" key="4">
    <source>
        <dbReference type="ARBA" id="ARBA00023163"/>
    </source>
</evidence>